<dbReference type="Proteomes" id="UP000443843">
    <property type="component" value="Unassembled WGS sequence"/>
</dbReference>
<evidence type="ECO:0000313" key="2">
    <source>
        <dbReference type="Proteomes" id="UP000443843"/>
    </source>
</evidence>
<sequence length="115" mass="12577">MARRGWHILREEGALVLTRRLPPRLDVSAETLLPDGRKAALAHQVRQDLWRALRDLRGFSPVVRVEAVGTGLRVIAGGRVAGPVPDGTGARIAALLESPAHRARWVAQARRRADA</sequence>
<dbReference type="EMBL" id="WNXQ01000003">
    <property type="protein sequence ID" value="MWB77847.1"/>
    <property type="molecule type" value="Genomic_DNA"/>
</dbReference>
<organism evidence="1 2">
    <name type="scientific">Pseudooceanicola pacificus</name>
    <dbReference type="NCBI Taxonomy" id="2676438"/>
    <lineage>
        <taxon>Bacteria</taxon>
        <taxon>Pseudomonadati</taxon>
        <taxon>Pseudomonadota</taxon>
        <taxon>Alphaproteobacteria</taxon>
        <taxon>Rhodobacterales</taxon>
        <taxon>Paracoccaceae</taxon>
        <taxon>Pseudooceanicola</taxon>
    </lineage>
</organism>
<accession>A0A844W246</accession>
<reference evidence="1 2" key="1">
    <citation type="submission" date="2019-11" db="EMBL/GenBank/DDBJ databases">
        <title>Pseudooceanicola pacifica sp. nov., isolated from deep-sea sediment of the Pacific Ocean.</title>
        <authorList>
            <person name="Lyu L."/>
        </authorList>
    </citation>
    <scope>NUCLEOTIDE SEQUENCE [LARGE SCALE GENOMIC DNA]</scope>
    <source>
        <strain evidence="1 2">216_PA32_1</strain>
    </source>
</reference>
<name>A0A844W246_9RHOB</name>
<dbReference type="RefSeq" id="WP_160382103.1">
    <property type="nucleotide sequence ID" value="NZ_WNXQ01000003.1"/>
</dbReference>
<evidence type="ECO:0000313" key="1">
    <source>
        <dbReference type="EMBL" id="MWB77847.1"/>
    </source>
</evidence>
<gene>
    <name evidence="1" type="ORF">GLS40_07415</name>
</gene>
<protein>
    <submittedName>
        <fullName evidence="1">Uncharacterized protein</fullName>
    </submittedName>
</protein>
<proteinExistence type="predicted"/>
<comment type="caution">
    <text evidence="1">The sequence shown here is derived from an EMBL/GenBank/DDBJ whole genome shotgun (WGS) entry which is preliminary data.</text>
</comment>
<keyword evidence="2" id="KW-1185">Reference proteome</keyword>
<dbReference type="AlphaFoldDB" id="A0A844W246"/>